<dbReference type="GO" id="GO:0005198">
    <property type="term" value="F:structural molecule activity"/>
    <property type="evidence" value="ECO:0007669"/>
    <property type="project" value="UniProtKB-UniRule"/>
</dbReference>
<evidence type="ECO:0000313" key="7">
    <source>
        <dbReference type="Proteomes" id="UP000541426"/>
    </source>
</evidence>
<dbReference type="InterPro" id="IPR046358">
    <property type="entry name" value="Flagellin_C"/>
</dbReference>
<gene>
    <name evidence="6" type="ORF">GGQ68_003433</name>
</gene>
<feature type="domain" description="Flagellin C-terminal" evidence="5">
    <location>
        <begin position="282"/>
        <end position="351"/>
    </location>
</feature>
<evidence type="ECO:0000259" key="5">
    <source>
        <dbReference type="Pfam" id="PF00700"/>
    </source>
</evidence>
<feature type="domain" description="Flagellin N-terminal" evidence="4">
    <location>
        <begin position="9"/>
        <end position="140"/>
    </location>
</feature>
<comment type="subcellular location">
    <subcellularLocation>
        <location evidence="3">Secreted</location>
    </subcellularLocation>
    <subcellularLocation>
        <location evidence="3">Bacterial flagellum</location>
    </subcellularLocation>
</comment>
<evidence type="ECO:0000313" key="6">
    <source>
        <dbReference type="EMBL" id="MBB3987087.1"/>
    </source>
</evidence>
<comment type="function">
    <text evidence="3">Flagellin is the subunit protein which polymerizes to form the filaments of bacterial flagella.</text>
</comment>
<evidence type="ECO:0000259" key="4">
    <source>
        <dbReference type="Pfam" id="PF00669"/>
    </source>
</evidence>
<dbReference type="InterPro" id="IPR001029">
    <property type="entry name" value="Flagellin_N"/>
</dbReference>
<dbReference type="GO" id="GO:0009288">
    <property type="term" value="C:bacterial-type flagellum"/>
    <property type="evidence" value="ECO:0007669"/>
    <property type="project" value="UniProtKB-SubCell"/>
</dbReference>
<dbReference type="RefSeq" id="WP_183967974.1">
    <property type="nucleotide sequence ID" value="NZ_BAABBZ010000058.1"/>
</dbReference>
<comment type="caution">
    <text evidence="6">The sequence shown here is derived from an EMBL/GenBank/DDBJ whole genome shotgun (WGS) entry which is preliminary data.</text>
</comment>
<evidence type="ECO:0000256" key="2">
    <source>
        <dbReference type="ARBA" id="ARBA00023143"/>
    </source>
</evidence>
<evidence type="ECO:0000256" key="3">
    <source>
        <dbReference type="RuleBase" id="RU362073"/>
    </source>
</evidence>
<keyword evidence="6" id="KW-0969">Cilium</keyword>
<dbReference type="Pfam" id="PF00669">
    <property type="entry name" value="Flagellin_N"/>
    <property type="match status" value="1"/>
</dbReference>
<name>A0A7W6DUD6_9RHOB</name>
<protein>
    <recommendedName>
        <fullName evidence="3">Flagellin</fullName>
    </recommendedName>
</protein>
<sequence length="353" mass="36674">MIGFTRAPSTLYSNLLRRNANAEMQAQLSRAEQELATGIKSDIYKSLGPTAAEALSLDAALSRDTAQIAANKLLGGRLDTMSSALGSMGEAVQSTLQLAVTNSGFNGGTASGLQTSARASLDALMSMANANYGGTPLFAGPSDGARALQDYDTPRAETGLSPRVVIDGVMAGGLGSVSDATARIAELDAIFSNTAANPDETFDALFFTGATSADPMSAGIGDGITVNYGVQANDDAFRQALQGLVMLATTDASEIGDAEAYAIWVDTAAARLSSGLEGLLDSQVQLDTASARIDEANTGMEDRANLYKGRVAELVEVDSYEAATEITALETQLQASYAVTARLSQLSFLNFMR</sequence>
<reference evidence="6 7" key="1">
    <citation type="submission" date="2020-08" db="EMBL/GenBank/DDBJ databases">
        <title>Genomic Encyclopedia of Type Strains, Phase IV (KMG-IV): sequencing the most valuable type-strain genomes for metagenomic binning, comparative biology and taxonomic classification.</title>
        <authorList>
            <person name="Goeker M."/>
        </authorList>
    </citation>
    <scope>NUCLEOTIDE SEQUENCE [LARGE SCALE GENOMIC DNA]</scope>
    <source>
        <strain evidence="6 7">DSM 102235</strain>
    </source>
</reference>
<keyword evidence="7" id="KW-1185">Reference proteome</keyword>
<evidence type="ECO:0000256" key="1">
    <source>
        <dbReference type="ARBA" id="ARBA00005709"/>
    </source>
</evidence>
<dbReference type="SUPFAM" id="SSF64518">
    <property type="entry name" value="Phase 1 flagellin"/>
    <property type="match status" value="1"/>
</dbReference>
<dbReference type="Pfam" id="PF00700">
    <property type="entry name" value="Flagellin_C"/>
    <property type="match status" value="1"/>
</dbReference>
<dbReference type="Proteomes" id="UP000541426">
    <property type="component" value="Unassembled WGS sequence"/>
</dbReference>
<organism evidence="6 7">
    <name type="scientific">Sagittula marina</name>
    <dbReference type="NCBI Taxonomy" id="943940"/>
    <lineage>
        <taxon>Bacteria</taxon>
        <taxon>Pseudomonadati</taxon>
        <taxon>Pseudomonadota</taxon>
        <taxon>Alphaproteobacteria</taxon>
        <taxon>Rhodobacterales</taxon>
        <taxon>Roseobacteraceae</taxon>
        <taxon>Sagittula</taxon>
    </lineage>
</organism>
<dbReference type="AlphaFoldDB" id="A0A7W6DUD6"/>
<dbReference type="Gene3D" id="1.20.1330.10">
    <property type="entry name" value="f41 fragment of flagellin, N-terminal domain"/>
    <property type="match status" value="1"/>
</dbReference>
<keyword evidence="2 3" id="KW-0975">Bacterial flagellum</keyword>
<keyword evidence="3" id="KW-0964">Secreted</keyword>
<keyword evidence="6" id="KW-0282">Flagellum</keyword>
<dbReference type="EMBL" id="JACIEJ010000009">
    <property type="protein sequence ID" value="MBB3987087.1"/>
    <property type="molecule type" value="Genomic_DNA"/>
</dbReference>
<keyword evidence="6" id="KW-0966">Cell projection</keyword>
<accession>A0A7W6DUD6</accession>
<proteinExistence type="inferred from homology"/>
<dbReference type="GO" id="GO:0005576">
    <property type="term" value="C:extracellular region"/>
    <property type="evidence" value="ECO:0007669"/>
    <property type="project" value="UniProtKB-SubCell"/>
</dbReference>
<comment type="similarity">
    <text evidence="1 3">Belongs to the bacterial flagellin family.</text>
</comment>